<dbReference type="GO" id="GO:0005634">
    <property type="term" value="C:nucleus"/>
    <property type="evidence" value="ECO:0007669"/>
    <property type="project" value="UniProtKB-SubCell"/>
</dbReference>
<evidence type="ECO:0000313" key="4">
    <source>
        <dbReference type="Proteomes" id="UP000008783"/>
    </source>
</evidence>
<sequence length="615" mass="70029">MISTEQFSPRFQNYHQPKPYLGEVHREVEIQKDPQPGRAIKAIGNRVDDLIRSLELQSFPSEIAKYQLASQDKWEALHQVGSSEDSRSEGGMNGRNLHRFLLSDCRQFLSSDLMAEQSFKSLETKLGIWGEEDGPRNLPILLARIPETKQAEQCLEAYHQSCGWIHRLFHWPSFCAKASQMLSRKHRLSYCNQPDIHWLAMLFAACGLGLWAAHSTDPEQSQENGLPRTKQGQRRLALSWLRCASSALVLGQHDQDPSLDSLRAMSLLLCFPLYFSDDPSMEGAMEMIMQTIHLARQLNLDVDPDELPCSHMLQSEKTKDERRRFMVAILCQEFQLGGLFCKKSYFEPPTQFTLKMPNHLYDEEYWPQGAHSSIADCDGILSKSSAEAHRPTELDGVVSRYKIGQIWQLIGISFSEHAGPPAHGRVLDLDQQLLDVEKGFPSTLQTTFEPHRCVLEPLPTRGTMADMDRLASHLVLASAHVRLHRPFVIPRQGVSEAHRESHRRRILHYGRLILAVHESDHLPLLKHVSMSLFVLAASIALSVLLITPTGPSEDLRSLRQQIYQVYSAYQNTSHQNSMLWSRSFKLLGLLLETDKKILLNPEYKINLALLETLLQ</sequence>
<reference key="1">
    <citation type="submission" date="2007-01" db="EMBL/GenBank/DDBJ databases">
        <title>The Genome Sequence of Puccinia graminis f. sp. tritici Strain CRL 75-36-700-3.</title>
        <authorList>
            <consortium name="The Broad Institute Genome Sequencing Platform"/>
            <person name="Birren B."/>
            <person name="Lander E."/>
            <person name="Galagan J."/>
            <person name="Nusbaum C."/>
            <person name="Devon K."/>
            <person name="Cuomo C."/>
            <person name="Jaffe D."/>
            <person name="Butler J."/>
            <person name="Alvarez P."/>
            <person name="Gnerre S."/>
            <person name="Grabherr M."/>
            <person name="Mauceli E."/>
            <person name="Brockman W."/>
            <person name="Young S."/>
            <person name="LaButti K."/>
            <person name="Sykes S."/>
            <person name="DeCaprio D."/>
            <person name="Crawford M."/>
            <person name="Koehrsen M."/>
            <person name="Engels R."/>
            <person name="Montgomery P."/>
            <person name="Pearson M."/>
            <person name="Howarth C."/>
            <person name="Larson L."/>
            <person name="White J."/>
            <person name="Zeng Q."/>
            <person name="Kodira C."/>
            <person name="Yandava C."/>
            <person name="Alvarado L."/>
            <person name="O'Leary S."/>
            <person name="Szabo L."/>
            <person name="Dean R."/>
            <person name="Schein J."/>
        </authorList>
    </citation>
    <scope>NUCLEOTIDE SEQUENCE</scope>
    <source>
        <strain>CRL 75-36-700-3</strain>
    </source>
</reference>
<dbReference type="Proteomes" id="UP000008783">
    <property type="component" value="Unassembled WGS sequence"/>
</dbReference>
<reference evidence="4" key="2">
    <citation type="journal article" date="2011" name="Proc. Natl. Acad. Sci. U.S.A.">
        <title>Obligate biotrophy features unraveled by the genomic analysis of rust fungi.</title>
        <authorList>
            <person name="Duplessis S."/>
            <person name="Cuomo C.A."/>
            <person name="Lin Y.-C."/>
            <person name="Aerts A."/>
            <person name="Tisserant E."/>
            <person name="Veneault-Fourrey C."/>
            <person name="Joly D.L."/>
            <person name="Hacquard S."/>
            <person name="Amselem J."/>
            <person name="Cantarel B.L."/>
            <person name="Chiu R."/>
            <person name="Coutinho P.M."/>
            <person name="Feau N."/>
            <person name="Field M."/>
            <person name="Frey P."/>
            <person name="Gelhaye E."/>
            <person name="Goldberg J."/>
            <person name="Grabherr M.G."/>
            <person name="Kodira C.D."/>
            <person name="Kohler A."/>
            <person name="Kuees U."/>
            <person name="Lindquist E.A."/>
            <person name="Lucas S.M."/>
            <person name="Mago R."/>
            <person name="Mauceli E."/>
            <person name="Morin E."/>
            <person name="Murat C."/>
            <person name="Pangilinan J.L."/>
            <person name="Park R."/>
            <person name="Pearson M."/>
            <person name="Quesneville H."/>
            <person name="Rouhier N."/>
            <person name="Sakthikumar S."/>
            <person name="Salamov A.A."/>
            <person name="Schmutz J."/>
            <person name="Selles B."/>
            <person name="Shapiro H."/>
            <person name="Tanguay P."/>
            <person name="Tuskan G.A."/>
            <person name="Henrissat B."/>
            <person name="Van de Peer Y."/>
            <person name="Rouze P."/>
            <person name="Ellis J.G."/>
            <person name="Dodds P.N."/>
            <person name="Schein J.E."/>
            <person name="Zhong S."/>
            <person name="Hamelin R.C."/>
            <person name="Grigoriev I.V."/>
            <person name="Szabo L.J."/>
            <person name="Martin F."/>
        </authorList>
    </citation>
    <scope>NUCLEOTIDE SEQUENCE [LARGE SCALE GENOMIC DNA]</scope>
    <source>
        <strain evidence="4">CRL 75-36-700-3 / race SCCL</strain>
    </source>
</reference>
<name>E3KIN1_PUCGT</name>
<dbReference type="GeneID" id="10545334"/>
<dbReference type="PANTHER" id="PTHR31001">
    <property type="entry name" value="UNCHARACTERIZED TRANSCRIPTIONAL REGULATORY PROTEIN"/>
    <property type="match status" value="1"/>
</dbReference>
<proteinExistence type="predicted"/>
<evidence type="ECO:0000256" key="1">
    <source>
        <dbReference type="ARBA" id="ARBA00004123"/>
    </source>
</evidence>
<dbReference type="RefSeq" id="XP_003328575.2">
    <property type="nucleotide sequence ID" value="XM_003328527.2"/>
</dbReference>
<dbReference type="InParanoid" id="E3KIN1"/>
<keyword evidence="4" id="KW-1185">Reference proteome</keyword>
<dbReference type="VEuPathDB" id="FungiDB:PGTG_10534"/>
<accession>E3KIN1</accession>
<dbReference type="PANTHER" id="PTHR31001:SF89">
    <property type="entry name" value="ZN(2)-C6 FUNGAL-TYPE DOMAIN-CONTAINING PROTEIN"/>
    <property type="match status" value="1"/>
</dbReference>
<dbReference type="STRING" id="418459.E3KIN1"/>
<protein>
    <recommendedName>
        <fullName evidence="5">Transcription factor domain-containing protein</fullName>
    </recommendedName>
</protein>
<keyword evidence="2" id="KW-0539">Nucleus</keyword>
<evidence type="ECO:0000313" key="3">
    <source>
        <dbReference type="EMBL" id="EFP84156.2"/>
    </source>
</evidence>
<dbReference type="KEGG" id="pgr:PGTG_10534"/>
<dbReference type="HOGENOM" id="CLU_473366_0_0_1"/>
<dbReference type="AlphaFoldDB" id="E3KIN1"/>
<evidence type="ECO:0000256" key="2">
    <source>
        <dbReference type="ARBA" id="ARBA00023242"/>
    </source>
</evidence>
<dbReference type="InterPro" id="IPR050613">
    <property type="entry name" value="Sec_Metabolite_Reg"/>
</dbReference>
<dbReference type="EMBL" id="DS178289">
    <property type="protein sequence ID" value="EFP84156.2"/>
    <property type="molecule type" value="Genomic_DNA"/>
</dbReference>
<dbReference type="OrthoDB" id="3364175at2759"/>
<evidence type="ECO:0008006" key="5">
    <source>
        <dbReference type="Google" id="ProtNLM"/>
    </source>
</evidence>
<comment type="subcellular location">
    <subcellularLocation>
        <location evidence="1">Nucleus</location>
    </subcellularLocation>
</comment>
<gene>
    <name evidence="3" type="ORF">PGTG_10534</name>
</gene>
<dbReference type="CDD" id="cd12148">
    <property type="entry name" value="fungal_TF_MHR"/>
    <property type="match status" value="1"/>
</dbReference>
<organism evidence="3 4">
    <name type="scientific">Puccinia graminis f. sp. tritici (strain CRL 75-36-700-3 / race SCCL)</name>
    <name type="common">Black stem rust fungus</name>
    <dbReference type="NCBI Taxonomy" id="418459"/>
    <lineage>
        <taxon>Eukaryota</taxon>
        <taxon>Fungi</taxon>
        <taxon>Dikarya</taxon>
        <taxon>Basidiomycota</taxon>
        <taxon>Pucciniomycotina</taxon>
        <taxon>Pucciniomycetes</taxon>
        <taxon>Pucciniales</taxon>
        <taxon>Pucciniaceae</taxon>
        <taxon>Puccinia</taxon>
    </lineage>
</organism>